<keyword evidence="3" id="KW-1185">Reference proteome</keyword>
<evidence type="ECO:0000313" key="3">
    <source>
        <dbReference type="Proteomes" id="UP000696280"/>
    </source>
</evidence>
<dbReference type="InterPro" id="IPR014710">
    <property type="entry name" value="RmlC-like_jellyroll"/>
</dbReference>
<evidence type="ECO:0000259" key="1">
    <source>
        <dbReference type="Pfam" id="PF07883"/>
    </source>
</evidence>
<name>A0A9N9PTH2_9HELO</name>
<dbReference type="Proteomes" id="UP000696280">
    <property type="component" value="Unassembled WGS sequence"/>
</dbReference>
<dbReference type="InterPro" id="IPR011051">
    <property type="entry name" value="RmlC_Cupin_sf"/>
</dbReference>
<protein>
    <recommendedName>
        <fullName evidence="1">Cupin type-2 domain-containing protein</fullName>
    </recommendedName>
</protein>
<dbReference type="AlphaFoldDB" id="A0A9N9PTH2"/>
<organism evidence="2 3">
    <name type="scientific">Hymenoscyphus fraxineus</name>
    <dbReference type="NCBI Taxonomy" id="746836"/>
    <lineage>
        <taxon>Eukaryota</taxon>
        <taxon>Fungi</taxon>
        <taxon>Dikarya</taxon>
        <taxon>Ascomycota</taxon>
        <taxon>Pezizomycotina</taxon>
        <taxon>Leotiomycetes</taxon>
        <taxon>Helotiales</taxon>
        <taxon>Helotiaceae</taxon>
        <taxon>Hymenoscyphus</taxon>
    </lineage>
</organism>
<dbReference type="EMBL" id="CAJVRL010000060">
    <property type="protein sequence ID" value="CAG8955205.1"/>
    <property type="molecule type" value="Genomic_DNA"/>
</dbReference>
<gene>
    <name evidence="2" type="ORF">HYFRA_00007221</name>
</gene>
<feature type="domain" description="Cupin type-2" evidence="1">
    <location>
        <begin position="43"/>
        <end position="113"/>
    </location>
</feature>
<proteinExistence type="predicted"/>
<reference evidence="2" key="1">
    <citation type="submission" date="2021-07" db="EMBL/GenBank/DDBJ databases">
        <authorList>
            <person name="Durling M."/>
        </authorList>
    </citation>
    <scope>NUCLEOTIDE SEQUENCE</scope>
</reference>
<dbReference type="PANTHER" id="PTHR38599">
    <property type="entry name" value="CUPIN DOMAIN PROTEIN (AFU_ORTHOLOGUE AFUA_3G13620)"/>
    <property type="match status" value="1"/>
</dbReference>
<dbReference type="PANTHER" id="PTHR38599:SF1">
    <property type="entry name" value="CUPIN DOMAIN PROTEIN (AFU_ORTHOLOGUE AFUA_3G13620)"/>
    <property type="match status" value="1"/>
</dbReference>
<dbReference type="Gene3D" id="2.60.120.10">
    <property type="entry name" value="Jelly Rolls"/>
    <property type="match status" value="1"/>
</dbReference>
<dbReference type="Pfam" id="PF07883">
    <property type="entry name" value="Cupin_2"/>
    <property type="match status" value="1"/>
</dbReference>
<dbReference type="OrthoDB" id="5793281at2759"/>
<evidence type="ECO:0000313" key="2">
    <source>
        <dbReference type="EMBL" id="CAG8955205.1"/>
    </source>
</evidence>
<sequence>MVYSEVLQAEEPVYDSSRPFPSLELLYKYKLSNTPDKTILGMKVTFPPNASTPPHTHAGAFVTVHVLTGSVLNKMNNNPLTIQPAGSSFHEAPGCHHKISDNASATEEATILVTLILETEKLEGILGSVGVNGLVVVDEEYREELRKRFEGEK</sequence>
<accession>A0A9N9PTH2</accession>
<dbReference type="SUPFAM" id="SSF51182">
    <property type="entry name" value="RmlC-like cupins"/>
    <property type="match status" value="1"/>
</dbReference>
<dbReference type="CDD" id="cd02234">
    <property type="entry name" value="cupin_BLR7677-like"/>
    <property type="match status" value="1"/>
</dbReference>
<comment type="caution">
    <text evidence="2">The sequence shown here is derived from an EMBL/GenBank/DDBJ whole genome shotgun (WGS) entry which is preliminary data.</text>
</comment>
<dbReference type="InterPro" id="IPR013096">
    <property type="entry name" value="Cupin_2"/>
</dbReference>